<proteinExistence type="predicted"/>
<reference evidence="2" key="1">
    <citation type="submission" date="2020-05" db="EMBL/GenBank/DDBJ databases">
        <authorList>
            <person name="Chiriac C."/>
            <person name="Salcher M."/>
            <person name="Ghai R."/>
            <person name="Kavagutti S V."/>
        </authorList>
    </citation>
    <scope>NUCLEOTIDE SEQUENCE</scope>
</reference>
<organism evidence="2">
    <name type="scientific">freshwater metagenome</name>
    <dbReference type="NCBI Taxonomy" id="449393"/>
    <lineage>
        <taxon>unclassified sequences</taxon>
        <taxon>metagenomes</taxon>
        <taxon>ecological metagenomes</taxon>
    </lineage>
</organism>
<accession>A0A6J6TGF1</accession>
<gene>
    <name evidence="2" type="ORF">UFOPK2837_00290</name>
    <name evidence="3" type="ORF">UFOPK4065_00340</name>
</gene>
<protein>
    <submittedName>
        <fullName evidence="2">Unannotated protein</fullName>
    </submittedName>
</protein>
<name>A0A6J6TGF1_9ZZZZ</name>
<evidence type="ECO:0000256" key="1">
    <source>
        <dbReference type="SAM" id="MobiDB-lite"/>
    </source>
</evidence>
<evidence type="ECO:0000313" key="2">
    <source>
        <dbReference type="EMBL" id="CAB4745767.1"/>
    </source>
</evidence>
<sequence length="68" mass="7329">MPVLSNTTVSTFRATSKVRGSRRTIPRRAPRPDATRSATGVASPSAHGHAMTKTVIAIDTERVSVWPE</sequence>
<feature type="region of interest" description="Disordered" evidence="1">
    <location>
        <begin position="1"/>
        <end position="55"/>
    </location>
</feature>
<dbReference type="EMBL" id="CAEZZF010000012">
    <property type="protein sequence ID" value="CAB4745767.1"/>
    <property type="molecule type" value="Genomic_DNA"/>
</dbReference>
<dbReference type="AlphaFoldDB" id="A0A6J6TGF1"/>
<dbReference type="EMBL" id="CAFBPE010000015">
    <property type="protein sequence ID" value="CAB5001923.1"/>
    <property type="molecule type" value="Genomic_DNA"/>
</dbReference>
<feature type="compositionally biased region" description="Polar residues" evidence="1">
    <location>
        <begin position="1"/>
        <end position="14"/>
    </location>
</feature>
<evidence type="ECO:0000313" key="3">
    <source>
        <dbReference type="EMBL" id="CAB5001923.1"/>
    </source>
</evidence>
<feature type="compositionally biased region" description="Basic residues" evidence="1">
    <location>
        <begin position="19"/>
        <end position="29"/>
    </location>
</feature>